<dbReference type="Proteomes" id="UP000186817">
    <property type="component" value="Unassembled WGS sequence"/>
</dbReference>
<feature type="region of interest" description="Disordered" evidence="1">
    <location>
        <begin position="1"/>
        <end position="24"/>
    </location>
</feature>
<protein>
    <submittedName>
        <fullName evidence="2">Uncharacterized protein</fullName>
    </submittedName>
</protein>
<dbReference type="AlphaFoldDB" id="A0A1Q9CNI3"/>
<comment type="caution">
    <text evidence="2">The sequence shown here is derived from an EMBL/GenBank/DDBJ whole genome shotgun (WGS) entry which is preliminary data.</text>
</comment>
<keyword evidence="3" id="KW-1185">Reference proteome</keyword>
<reference evidence="2 3" key="1">
    <citation type="submission" date="2016-02" db="EMBL/GenBank/DDBJ databases">
        <title>Genome analysis of coral dinoflagellate symbionts highlights evolutionary adaptations to a symbiotic lifestyle.</title>
        <authorList>
            <person name="Aranda M."/>
            <person name="Li Y."/>
            <person name="Liew Y.J."/>
            <person name="Baumgarten S."/>
            <person name="Simakov O."/>
            <person name="Wilson M."/>
            <person name="Piel J."/>
            <person name="Ashoor H."/>
            <person name="Bougouffa S."/>
            <person name="Bajic V.B."/>
            <person name="Ryu T."/>
            <person name="Ravasi T."/>
            <person name="Bayer T."/>
            <person name="Micklem G."/>
            <person name="Kim H."/>
            <person name="Bhak J."/>
            <person name="Lajeunesse T.C."/>
            <person name="Voolstra C.R."/>
        </authorList>
    </citation>
    <scope>NUCLEOTIDE SEQUENCE [LARGE SCALE GENOMIC DNA]</scope>
    <source>
        <strain evidence="2 3">CCMP2467</strain>
    </source>
</reference>
<feature type="compositionally biased region" description="Basic and acidic residues" evidence="1">
    <location>
        <begin position="104"/>
        <end position="117"/>
    </location>
</feature>
<evidence type="ECO:0000313" key="2">
    <source>
        <dbReference type="EMBL" id="OLP84489.1"/>
    </source>
</evidence>
<accession>A0A1Q9CNI3</accession>
<name>A0A1Q9CNI3_SYMMI</name>
<dbReference type="EMBL" id="LSRX01001038">
    <property type="protein sequence ID" value="OLP84489.1"/>
    <property type="molecule type" value="Genomic_DNA"/>
</dbReference>
<proteinExistence type="predicted"/>
<organism evidence="2 3">
    <name type="scientific">Symbiodinium microadriaticum</name>
    <name type="common">Dinoflagellate</name>
    <name type="synonym">Zooxanthella microadriatica</name>
    <dbReference type="NCBI Taxonomy" id="2951"/>
    <lineage>
        <taxon>Eukaryota</taxon>
        <taxon>Sar</taxon>
        <taxon>Alveolata</taxon>
        <taxon>Dinophyceae</taxon>
        <taxon>Suessiales</taxon>
        <taxon>Symbiodiniaceae</taxon>
        <taxon>Symbiodinium</taxon>
    </lineage>
</organism>
<sequence>MTSFPAGDETPFPNALDRNYPPSKKVEVPNMAPAYVFYEEKSRYVVVNARLSDPVAAFQPLVVPGSVNMFVEREDRWRDMSYEEVMDRMAQKGKKGSSGGKGKGGNERVQGRDEDPMPSRDLIWALGLRMQHGGDRLFTDEEHRKSLDRLLEIQVACLAARLTAKERELPLVEEPLKQQYRYALRLWRELSLRIGPSPPPPDVPVRLDGENFA</sequence>
<dbReference type="OrthoDB" id="442617at2759"/>
<feature type="region of interest" description="Disordered" evidence="1">
    <location>
        <begin position="88"/>
        <end position="117"/>
    </location>
</feature>
<evidence type="ECO:0000313" key="3">
    <source>
        <dbReference type="Proteomes" id="UP000186817"/>
    </source>
</evidence>
<gene>
    <name evidence="2" type="ORF">AK812_SmicGene34637</name>
</gene>
<evidence type="ECO:0000256" key="1">
    <source>
        <dbReference type="SAM" id="MobiDB-lite"/>
    </source>
</evidence>